<dbReference type="AlphaFoldDB" id="A0A1G9THZ1"/>
<evidence type="ECO:0000313" key="7">
    <source>
        <dbReference type="EMBL" id="SDM47148.1"/>
    </source>
</evidence>
<protein>
    <recommendedName>
        <fullName evidence="9">DUF4870 domain-containing protein</fullName>
    </recommendedName>
</protein>
<feature type="region of interest" description="Disordered" evidence="5">
    <location>
        <begin position="1"/>
        <end position="22"/>
    </location>
</feature>
<evidence type="ECO:0000256" key="5">
    <source>
        <dbReference type="SAM" id="MobiDB-lite"/>
    </source>
</evidence>
<feature type="transmembrane region" description="Helical" evidence="6">
    <location>
        <begin position="82"/>
        <end position="115"/>
    </location>
</feature>
<dbReference type="Proteomes" id="UP000182146">
    <property type="component" value="Unassembled WGS sequence"/>
</dbReference>
<accession>A0A1G9THZ1</accession>
<dbReference type="InterPro" id="IPR019109">
    <property type="entry name" value="MamF_MmsF"/>
</dbReference>
<comment type="subcellular location">
    <subcellularLocation>
        <location evidence="1">Membrane</location>
        <topology evidence="1">Multi-pass membrane protein</topology>
    </subcellularLocation>
</comment>
<keyword evidence="4 6" id="KW-0472">Membrane</keyword>
<dbReference type="OrthoDB" id="9808930at2"/>
<sequence length="134" mass="14903">MRPDKDIELHPDTSNDAPTYGPPDPAGDNWAMAAHLSALCGYFLPFGHVLGPLAVWLFKGRQFLQVDHHGKEALNFQLSITLYLLISMILIVVGIGVLLVIALSLFDLVMILVATIKTRSGEKFRYPISIRFIK</sequence>
<evidence type="ECO:0000256" key="6">
    <source>
        <dbReference type="SAM" id="Phobius"/>
    </source>
</evidence>
<evidence type="ECO:0000313" key="8">
    <source>
        <dbReference type="Proteomes" id="UP000182146"/>
    </source>
</evidence>
<dbReference type="EMBL" id="FNGU01000006">
    <property type="protein sequence ID" value="SDM47148.1"/>
    <property type="molecule type" value="Genomic_DNA"/>
</dbReference>
<reference evidence="7 8" key="1">
    <citation type="submission" date="2016-10" db="EMBL/GenBank/DDBJ databases">
        <authorList>
            <person name="de Groot N.N."/>
        </authorList>
    </citation>
    <scope>NUCLEOTIDE SEQUENCE [LARGE SCALE GENOMIC DNA]</scope>
    <source>
        <strain evidence="7 8">DSM 17813</strain>
    </source>
</reference>
<feature type="compositionally biased region" description="Basic and acidic residues" evidence="5">
    <location>
        <begin position="1"/>
        <end position="13"/>
    </location>
</feature>
<dbReference type="STRING" id="392333.SAMN05660860_02605"/>
<evidence type="ECO:0000256" key="1">
    <source>
        <dbReference type="ARBA" id="ARBA00004141"/>
    </source>
</evidence>
<keyword evidence="3 6" id="KW-1133">Transmembrane helix</keyword>
<dbReference type="Pfam" id="PF09685">
    <property type="entry name" value="MamF_MmsF"/>
    <property type="match status" value="1"/>
</dbReference>
<keyword evidence="2 6" id="KW-0812">Transmembrane</keyword>
<name>A0A1G9THZ1_9BACT</name>
<dbReference type="RefSeq" id="WP_082048060.1">
    <property type="nucleotide sequence ID" value="NZ_FNGU01000006.1"/>
</dbReference>
<feature type="transmembrane region" description="Helical" evidence="6">
    <location>
        <begin position="39"/>
        <end position="58"/>
    </location>
</feature>
<evidence type="ECO:0000256" key="4">
    <source>
        <dbReference type="ARBA" id="ARBA00023136"/>
    </source>
</evidence>
<gene>
    <name evidence="7" type="ORF">SAMN05660860_02605</name>
</gene>
<evidence type="ECO:0000256" key="3">
    <source>
        <dbReference type="ARBA" id="ARBA00022989"/>
    </source>
</evidence>
<evidence type="ECO:0000256" key="2">
    <source>
        <dbReference type="ARBA" id="ARBA00022692"/>
    </source>
</evidence>
<organism evidence="7 8">
    <name type="scientific">Geoalkalibacter ferrihydriticus</name>
    <dbReference type="NCBI Taxonomy" id="392333"/>
    <lineage>
        <taxon>Bacteria</taxon>
        <taxon>Pseudomonadati</taxon>
        <taxon>Thermodesulfobacteriota</taxon>
        <taxon>Desulfuromonadia</taxon>
        <taxon>Desulfuromonadales</taxon>
        <taxon>Geoalkalibacteraceae</taxon>
        <taxon>Geoalkalibacter</taxon>
    </lineage>
</organism>
<evidence type="ECO:0008006" key="9">
    <source>
        <dbReference type="Google" id="ProtNLM"/>
    </source>
</evidence>
<proteinExistence type="predicted"/>